<dbReference type="OrthoDB" id="9810303at2"/>
<dbReference type="STRING" id="554083.BKD30_04035"/>
<evidence type="ECO:0000313" key="4">
    <source>
        <dbReference type="Proteomes" id="UP000187085"/>
    </source>
</evidence>
<dbReference type="GO" id="GO:0016740">
    <property type="term" value="F:transferase activity"/>
    <property type="evidence" value="ECO:0007669"/>
    <property type="project" value="UniProtKB-KW"/>
</dbReference>
<dbReference type="InterPro" id="IPR050256">
    <property type="entry name" value="Glycosyltransferase_2"/>
</dbReference>
<dbReference type="InterPro" id="IPR029044">
    <property type="entry name" value="Nucleotide-diphossugar_trans"/>
</dbReference>
<dbReference type="Proteomes" id="UP000187085">
    <property type="component" value="Unassembled WGS sequence"/>
</dbReference>
<dbReference type="EMBL" id="MRDE01000017">
    <property type="protein sequence ID" value="OMH27101.1"/>
    <property type="molecule type" value="Genomic_DNA"/>
</dbReference>
<gene>
    <name evidence="3" type="ORF">BKD30_04035</name>
</gene>
<protein>
    <submittedName>
        <fullName evidence="3">Glycosyl transferase</fullName>
    </submittedName>
</protein>
<feature type="domain" description="Glycosyltransferase 2-like" evidence="2">
    <location>
        <begin position="1"/>
        <end position="121"/>
    </location>
</feature>
<sequence length="212" mass="23173">MYNEGSVVGRVIEGLHEHFPFVVCVDDGSSDDSVRVAGSAGAVVVKHPVNLGQGAALQTGISYAAQDPELDCVITFDADGQHRVQDARRMADRIRSGEVDVVLGSRFLDKRTKLSTPKRIVLRTAAIQSRMSTGMDLTDAHNGLRAFAAVAARRLNLQQNRMAHASELIHQVAAMGVRWEEQPVEIVYTDYSKAKGQSLLNSVNILADLFFR</sequence>
<dbReference type="InterPro" id="IPR001173">
    <property type="entry name" value="Glyco_trans_2-like"/>
</dbReference>
<dbReference type="AlphaFoldDB" id="A0A1R1LHT5"/>
<keyword evidence="4" id="KW-1185">Reference proteome</keyword>
<proteinExistence type="inferred from homology"/>
<name>A0A1R1LHT5_9MICC</name>
<dbReference type="Pfam" id="PF00535">
    <property type="entry name" value="Glycos_transf_2"/>
    <property type="match status" value="1"/>
</dbReference>
<organism evidence="3 4">
    <name type="scientific">Tersicoccus phoenicis</name>
    <dbReference type="NCBI Taxonomy" id="554083"/>
    <lineage>
        <taxon>Bacteria</taxon>
        <taxon>Bacillati</taxon>
        <taxon>Actinomycetota</taxon>
        <taxon>Actinomycetes</taxon>
        <taxon>Micrococcales</taxon>
        <taxon>Micrococcaceae</taxon>
        <taxon>Tersicoccus</taxon>
    </lineage>
</organism>
<evidence type="ECO:0000313" key="3">
    <source>
        <dbReference type="EMBL" id="OMH27101.1"/>
    </source>
</evidence>
<reference evidence="3 4" key="1">
    <citation type="submission" date="2016-12" db="EMBL/GenBank/DDBJ databases">
        <title>Draft genome of Tersicoccus phoenicis 1P05MA.</title>
        <authorList>
            <person name="Nakajima Y."/>
            <person name="Yoshizawa S."/>
            <person name="Nakamura K."/>
            <person name="Ogura Y."/>
            <person name="Hayashi T."/>
            <person name="Kogure K."/>
        </authorList>
    </citation>
    <scope>NUCLEOTIDE SEQUENCE [LARGE SCALE GENOMIC DNA]</scope>
    <source>
        <strain evidence="3 4">1p05MA</strain>
    </source>
</reference>
<dbReference type="PANTHER" id="PTHR48090">
    <property type="entry name" value="UNDECAPRENYL-PHOSPHATE 4-DEOXY-4-FORMAMIDO-L-ARABINOSE TRANSFERASE-RELATED"/>
    <property type="match status" value="1"/>
</dbReference>
<comment type="similarity">
    <text evidence="1">Belongs to the glycosyltransferase 2 family.</text>
</comment>
<dbReference type="CDD" id="cd04179">
    <property type="entry name" value="DPM_DPG-synthase_like"/>
    <property type="match status" value="1"/>
</dbReference>
<dbReference type="Gene3D" id="3.90.550.10">
    <property type="entry name" value="Spore Coat Polysaccharide Biosynthesis Protein SpsA, Chain A"/>
    <property type="match status" value="1"/>
</dbReference>
<accession>A0A1R1LHT5</accession>
<comment type="caution">
    <text evidence="3">The sequence shown here is derived from an EMBL/GenBank/DDBJ whole genome shotgun (WGS) entry which is preliminary data.</text>
</comment>
<evidence type="ECO:0000259" key="2">
    <source>
        <dbReference type="Pfam" id="PF00535"/>
    </source>
</evidence>
<dbReference type="PANTHER" id="PTHR48090:SF7">
    <property type="entry name" value="RFBJ PROTEIN"/>
    <property type="match status" value="1"/>
</dbReference>
<evidence type="ECO:0000256" key="1">
    <source>
        <dbReference type="ARBA" id="ARBA00006739"/>
    </source>
</evidence>
<keyword evidence="3" id="KW-0808">Transferase</keyword>
<dbReference type="SUPFAM" id="SSF53448">
    <property type="entry name" value="Nucleotide-diphospho-sugar transferases"/>
    <property type="match status" value="1"/>
</dbReference>